<accession>A0A285SGJ7</accession>
<organism evidence="2 3">
    <name type="scientific">Stappia indica</name>
    <dbReference type="NCBI Taxonomy" id="538381"/>
    <lineage>
        <taxon>Bacteria</taxon>
        <taxon>Pseudomonadati</taxon>
        <taxon>Pseudomonadota</taxon>
        <taxon>Alphaproteobacteria</taxon>
        <taxon>Hyphomicrobiales</taxon>
        <taxon>Stappiaceae</taxon>
        <taxon>Stappia</taxon>
    </lineage>
</organism>
<reference evidence="2 3" key="1">
    <citation type="submission" date="2017-08" db="EMBL/GenBank/DDBJ databases">
        <authorList>
            <person name="de Groot N.N."/>
        </authorList>
    </citation>
    <scope>NUCLEOTIDE SEQUENCE [LARGE SCALE GENOMIC DNA]</scope>
    <source>
        <strain evidence="2 3">USBA 352</strain>
    </source>
</reference>
<protein>
    <submittedName>
        <fullName evidence="2">Uncharacterized protein</fullName>
    </submittedName>
</protein>
<dbReference type="OrthoDB" id="8115447at2"/>
<sequence length="103" mass="11166">MTRRIYKLVPIAAPGDPNWERAGGSGIVLVRADSSGDARLVASEAEPDFLEIDRKPAHGASTRFASAFRDEKLYGVEECETSGHSPDGPREVVEGMIQNPLQD</sequence>
<feature type="region of interest" description="Disordered" evidence="1">
    <location>
        <begin position="79"/>
        <end position="103"/>
    </location>
</feature>
<dbReference type="AlphaFoldDB" id="A0A285SGJ7"/>
<gene>
    <name evidence="2" type="ORF">SAMN05421512_105177</name>
</gene>
<dbReference type="EMBL" id="OBML01000005">
    <property type="protein sequence ID" value="SOC06719.1"/>
    <property type="molecule type" value="Genomic_DNA"/>
</dbReference>
<evidence type="ECO:0000313" key="3">
    <source>
        <dbReference type="Proteomes" id="UP000219331"/>
    </source>
</evidence>
<dbReference type="Proteomes" id="UP000219331">
    <property type="component" value="Unassembled WGS sequence"/>
</dbReference>
<keyword evidence="3" id="KW-1185">Reference proteome</keyword>
<evidence type="ECO:0000313" key="2">
    <source>
        <dbReference type="EMBL" id="SOC06719.1"/>
    </source>
</evidence>
<dbReference type="STRING" id="538381.GCA_001696535_02113"/>
<dbReference type="RefSeq" id="WP_097174854.1">
    <property type="nucleotide sequence ID" value="NZ_OBML01000005.1"/>
</dbReference>
<name>A0A285SGJ7_9HYPH</name>
<evidence type="ECO:0000256" key="1">
    <source>
        <dbReference type="SAM" id="MobiDB-lite"/>
    </source>
</evidence>
<proteinExistence type="predicted"/>